<keyword evidence="4 7" id="KW-1133">Transmembrane helix</keyword>
<feature type="transmembrane region" description="Helical" evidence="7">
    <location>
        <begin position="705"/>
        <end position="722"/>
    </location>
</feature>
<dbReference type="AlphaFoldDB" id="A0AAN8RSM9"/>
<gene>
    <name evidence="9" type="ORF">RUM43_013147</name>
</gene>
<organism evidence="9 10">
    <name type="scientific">Polyplax serrata</name>
    <name type="common">Common mouse louse</name>
    <dbReference type="NCBI Taxonomy" id="468196"/>
    <lineage>
        <taxon>Eukaryota</taxon>
        <taxon>Metazoa</taxon>
        <taxon>Ecdysozoa</taxon>
        <taxon>Arthropoda</taxon>
        <taxon>Hexapoda</taxon>
        <taxon>Insecta</taxon>
        <taxon>Pterygota</taxon>
        <taxon>Neoptera</taxon>
        <taxon>Paraneoptera</taxon>
        <taxon>Psocodea</taxon>
        <taxon>Troctomorpha</taxon>
        <taxon>Phthiraptera</taxon>
        <taxon>Anoplura</taxon>
        <taxon>Polyplacidae</taxon>
        <taxon>Polyplax</taxon>
    </lineage>
</organism>
<keyword evidence="5 7" id="KW-0472">Membrane</keyword>
<comment type="subcellular location">
    <subcellularLocation>
        <location evidence="1">Membrane</location>
        <topology evidence="1">Multi-pass membrane protein</topology>
    </subcellularLocation>
</comment>
<feature type="domain" description="Citrate transporter-like" evidence="8">
    <location>
        <begin position="420"/>
        <end position="857"/>
    </location>
</feature>
<feature type="transmembrane region" description="Helical" evidence="7">
    <location>
        <begin position="759"/>
        <end position="781"/>
    </location>
</feature>
<reference evidence="9 10" key="1">
    <citation type="submission" date="2023-10" db="EMBL/GenBank/DDBJ databases">
        <title>Genomes of two closely related lineages of the louse Polyplax serrata with different host specificities.</title>
        <authorList>
            <person name="Martinu J."/>
            <person name="Tarabai H."/>
            <person name="Stefka J."/>
            <person name="Hypsa V."/>
        </authorList>
    </citation>
    <scope>NUCLEOTIDE SEQUENCE [LARGE SCALE GENOMIC DNA]</scope>
    <source>
        <strain evidence="9">HR10_N</strain>
    </source>
</reference>
<evidence type="ECO:0000256" key="3">
    <source>
        <dbReference type="ARBA" id="ARBA00022692"/>
    </source>
</evidence>
<dbReference type="PANTHER" id="PTHR43568">
    <property type="entry name" value="P PROTEIN"/>
    <property type="match status" value="1"/>
</dbReference>
<feature type="transmembrane region" description="Helical" evidence="7">
    <location>
        <begin position="894"/>
        <end position="917"/>
    </location>
</feature>
<feature type="region of interest" description="Disordered" evidence="6">
    <location>
        <begin position="1"/>
        <end position="28"/>
    </location>
</feature>
<evidence type="ECO:0000256" key="2">
    <source>
        <dbReference type="ARBA" id="ARBA00022448"/>
    </source>
</evidence>
<dbReference type="InterPro" id="IPR004680">
    <property type="entry name" value="Cit_transptr-like_dom"/>
</dbReference>
<evidence type="ECO:0000313" key="10">
    <source>
        <dbReference type="Proteomes" id="UP001372834"/>
    </source>
</evidence>
<feature type="transmembrane region" description="Helical" evidence="7">
    <location>
        <begin position="591"/>
        <end position="611"/>
    </location>
</feature>
<feature type="transmembrane region" description="Helical" evidence="7">
    <location>
        <begin position="376"/>
        <end position="393"/>
    </location>
</feature>
<feature type="region of interest" description="Disordered" evidence="6">
    <location>
        <begin position="54"/>
        <end position="78"/>
    </location>
</feature>
<comment type="caution">
    <text evidence="9">The sequence shown here is derived from an EMBL/GenBank/DDBJ whole genome shotgun (WGS) entry which is preliminary data.</text>
</comment>
<sequence length="921" mass="103494">MMNDRFLDSSDEDASNCETKSLDGNGLPGSSAVWKLLESIKQDPSLAELRAHHDVNDNLNKKPGAVSKEKEPNTDKTYSTSATLPEFNIYLDSCCMDTKKNLTSSRPEPETRKMTDGKVKPLVTALADDQLDSDEGKESPCYRYMKLTVLLLVWLLCTSEKGNCGFRKGLVGSQNLLKLKSVKKPWKIGEKNVRLLIDVHNKSLSNNKLIPLADNSYNEERKSVQFASDLCASEADEEYPFISAYLILGRPIKHQISVVIEGALLPNYYANLSTRWMTVWVEMFEAKVALELSTPLKEKHIKHSVNVSEFWTIPLVLEELVDIVPELSVKKVFNLKDFDSEVLSKCFVRIHFETNLNSSFPVSIGYDLSPIDMEDGVIYATIVLLGLYIFIIFEVPYKLKDNIDFVSSHSFTHTVPTFSQVVHRTLAAMLAATMSVAILAALDERPSIMNIASWIDFETLLLLFSMMVMVGIFAETGIFDYLSVYTYRITNGRIWPLINTLCFFTGFLSSFLDNVTTALLMTPVTIRQVVLSSGLATRRRGLCEVMELNPVPVLMAVMIFSNIGGAMTPVGDPPNVIVASHPDVINAGVDFGVFVLHMFIGVALVTAVVYCQLRYMFRNNKGLRFEEPQDVQELRHEIAIWQRAAASLTSYSKDEDVVRETLLKKVRRLLTELKLKLVQERTPCENYKANLEELTEKYPIRNWPLLYKSSFALLFVICVFFLHSIPELNLSLGCTAFLGAALLLILADRENIEGVLARVEWSTLLFFASLFILMEALSRLRLIEWIGRRTEYLILAVDTRYQLSVAIIIILWVSAWASAFIDNIPLTTMMIRIVTSLAQNPQLDLPLMPLVWALCFGACLGGVATLIGSSSNVVCAGVAEQHGYRFTFIEYFKVGFPVMIVSVTVCTVYLLIAHVALEWNT</sequence>
<dbReference type="GO" id="GO:0016020">
    <property type="term" value="C:membrane"/>
    <property type="evidence" value="ECO:0007669"/>
    <property type="project" value="UniProtKB-SubCell"/>
</dbReference>
<dbReference type="Pfam" id="PF03600">
    <property type="entry name" value="CitMHS"/>
    <property type="match status" value="1"/>
</dbReference>
<proteinExistence type="predicted"/>
<feature type="transmembrane region" description="Helical" evidence="7">
    <location>
        <begin position="494"/>
        <end position="512"/>
    </location>
</feature>
<feature type="transmembrane region" description="Helical" evidence="7">
    <location>
        <begin position="801"/>
        <end position="824"/>
    </location>
</feature>
<feature type="transmembrane region" description="Helical" evidence="7">
    <location>
        <begin position="845"/>
        <end position="867"/>
    </location>
</feature>
<keyword evidence="2" id="KW-0813">Transport</keyword>
<evidence type="ECO:0000313" key="9">
    <source>
        <dbReference type="EMBL" id="KAK6618756.1"/>
    </source>
</evidence>
<dbReference type="PANTHER" id="PTHR43568:SF1">
    <property type="entry name" value="P PROTEIN"/>
    <property type="match status" value="1"/>
</dbReference>
<feature type="transmembrane region" description="Helical" evidence="7">
    <location>
        <begin position="548"/>
        <end position="571"/>
    </location>
</feature>
<evidence type="ECO:0000259" key="8">
    <source>
        <dbReference type="Pfam" id="PF03600"/>
    </source>
</evidence>
<feature type="transmembrane region" description="Helical" evidence="7">
    <location>
        <begin position="421"/>
        <end position="442"/>
    </location>
</feature>
<dbReference type="CDD" id="cd01116">
    <property type="entry name" value="P_permease"/>
    <property type="match status" value="1"/>
</dbReference>
<evidence type="ECO:0000256" key="4">
    <source>
        <dbReference type="ARBA" id="ARBA00022989"/>
    </source>
</evidence>
<dbReference type="InterPro" id="IPR051475">
    <property type="entry name" value="Diverse_Ion_Transporter"/>
</dbReference>
<dbReference type="Proteomes" id="UP001372834">
    <property type="component" value="Unassembled WGS sequence"/>
</dbReference>
<feature type="transmembrane region" description="Helical" evidence="7">
    <location>
        <begin position="518"/>
        <end position="536"/>
    </location>
</feature>
<protein>
    <recommendedName>
        <fullName evidence="8">Citrate transporter-like domain-containing protein</fullName>
    </recommendedName>
</protein>
<dbReference type="EMBL" id="JAWJWE010000041">
    <property type="protein sequence ID" value="KAK6618756.1"/>
    <property type="molecule type" value="Genomic_DNA"/>
</dbReference>
<evidence type="ECO:0000256" key="5">
    <source>
        <dbReference type="ARBA" id="ARBA00023136"/>
    </source>
</evidence>
<evidence type="ECO:0000256" key="1">
    <source>
        <dbReference type="ARBA" id="ARBA00004141"/>
    </source>
</evidence>
<evidence type="ECO:0000256" key="7">
    <source>
        <dbReference type="SAM" id="Phobius"/>
    </source>
</evidence>
<dbReference type="GO" id="GO:0055085">
    <property type="term" value="P:transmembrane transport"/>
    <property type="evidence" value="ECO:0007669"/>
    <property type="project" value="InterPro"/>
</dbReference>
<keyword evidence="3 7" id="KW-0812">Transmembrane</keyword>
<feature type="transmembrane region" description="Helical" evidence="7">
    <location>
        <begin position="462"/>
        <end position="482"/>
    </location>
</feature>
<accession>A0AAN8RSM9</accession>
<name>A0AAN8RSM9_POLSC</name>
<evidence type="ECO:0000256" key="6">
    <source>
        <dbReference type="SAM" id="MobiDB-lite"/>
    </source>
</evidence>